<reference evidence="2 3" key="1">
    <citation type="submission" date="2024-12" db="EMBL/GenBank/DDBJ databases">
        <title>Forecasting of Potato common scab and diversities of Pathogenic streptomyces spp. in china.</title>
        <authorList>
            <person name="Handique U."/>
            <person name="Wu J."/>
        </authorList>
    </citation>
    <scope>NUCLEOTIDE SEQUENCE [LARGE SCALE GENOMIC DNA]</scope>
    <source>
        <strain evidence="2 3">ZRIMU1530</strain>
    </source>
</reference>
<comment type="caution">
    <text evidence="2">The sequence shown here is derived from an EMBL/GenBank/DDBJ whole genome shotgun (WGS) entry which is preliminary data.</text>
</comment>
<accession>A0ABW9I929</accession>
<dbReference type="RefSeq" id="WP_409123986.1">
    <property type="nucleotide sequence ID" value="NZ_JBJVNI010000036.1"/>
</dbReference>
<organism evidence="2 3">
    <name type="scientific">Streptomyces niveiscabiei</name>
    <dbReference type="NCBI Taxonomy" id="164115"/>
    <lineage>
        <taxon>Bacteria</taxon>
        <taxon>Bacillati</taxon>
        <taxon>Actinomycetota</taxon>
        <taxon>Actinomycetes</taxon>
        <taxon>Kitasatosporales</taxon>
        <taxon>Streptomycetaceae</taxon>
        <taxon>Streptomyces</taxon>
    </lineage>
</organism>
<dbReference type="Proteomes" id="UP001631957">
    <property type="component" value="Unassembled WGS sequence"/>
</dbReference>
<protein>
    <submittedName>
        <fullName evidence="2">Transposase family protein</fullName>
    </submittedName>
</protein>
<keyword evidence="3" id="KW-1185">Reference proteome</keyword>
<name>A0ABW9I929_9ACTN</name>
<proteinExistence type="predicted"/>
<dbReference type="EMBL" id="JBJVNI010000036">
    <property type="protein sequence ID" value="MFM9615497.1"/>
    <property type="molecule type" value="Genomic_DNA"/>
</dbReference>
<gene>
    <name evidence="2" type="ORF">ACKI18_43290</name>
</gene>
<dbReference type="Pfam" id="PF13613">
    <property type="entry name" value="HTH_Tnp_4"/>
    <property type="match status" value="1"/>
</dbReference>
<evidence type="ECO:0000313" key="3">
    <source>
        <dbReference type="Proteomes" id="UP001631957"/>
    </source>
</evidence>
<dbReference type="InterPro" id="IPR027805">
    <property type="entry name" value="Transposase_HTH_dom"/>
</dbReference>
<sequence length="23" mass="2550">MATLVHLRHGATHDVLACWFGVD</sequence>
<evidence type="ECO:0000259" key="1">
    <source>
        <dbReference type="Pfam" id="PF13613"/>
    </source>
</evidence>
<evidence type="ECO:0000313" key="2">
    <source>
        <dbReference type="EMBL" id="MFM9615497.1"/>
    </source>
</evidence>
<feature type="domain" description="Transposase Helix-turn-helix" evidence="1">
    <location>
        <begin position="1"/>
        <end position="22"/>
    </location>
</feature>